<evidence type="ECO:0000313" key="5">
    <source>
        <dbReference type="EMBL" id="HHY28729.1"/>
    </source>
</evidence>
<dbReference type="InterPro" id="IPR000055">
    <property type="entry name" value="Restrct_endonuc_typeI_TRD"/>
</dbReference>
<dbReference type="EMBL" id="DUTF01000396">
    <property type="protein sequence ID" value="HHY28729.1"/>
    <property type="molecule type" value="Genomic_DNA"/>
</dbReference>
<keyword evidence="5" id="KW-0378">Hydrolase</keyword>
<feature type="domain" description="Type I restriction modification DNA specificity" evidence="4">
    <location>
        <begin position="3"/>
        <end position="178"/>
    </location>
</feature>
<name>A0A7C6Z6Y0_9FIRM</name>
<evidence type="ECO:0000259" key="4">
    <source>
        <dbReference type="Pfam" id="PF01420"/>
    </source>
</evidence>
<dbReference type="GO" id="GO:0003677">
    <property type="term" value="F:DNA binding"/>
    <property type="evidence" value="ECO:0007669"/>
    <property type="project" value="UniProtKB-KW"/>
</dbReference>
<dbReference type="InterPro" id="IPR044946">
    <property type="entry name" value="Restrct_endonuc_typeI_TRD_sf"/>
</dbReference>
<sequence length="198" mass="22529">MKYLKLSEIANMQSGLVLNRKEAKDEASIACTYKRLNLRSLDEEGRVDKLSLDNYNASEILDKQIITVEGDVVVRMFAPICPVIITAETSGLVIPSQLSTIRIKDQTQILPEYLRYYLAQDNIINKMLAEEGWQSQRTIKISTIANLYIPLPTIEQQITIAKIVEAKTKRKKLYQELIQQEETLINVFINKVIGGNSK</sequence>
<dbReference type="GO" id="GO:0004519">
    <property type="term" value="F:endonuclease activity"/>
    <property type="evidence" value="ECO:0007669"/>
    <property type="project" value="UniProtKB-KW"/>
</dbReference>
<proteinExistence type="inferred from homology"/>
<comment type="similarity">
    <text evidence="1">Belongs to the type-I restriction system S methylase family.</text>
</comment>
<keyword evidence="5" id="KW-0255">Endonuclease</keyword>
<evidence type="ECO:0000256" key="2">
    <source>
        <dbReference type="ARBA" id="ARBA00022747"/>
    </source>
</evidence>
<dbReference type="AlphaFoldDB" id="A0A7C6Z6Y0"/>
<evidence type="ECO:0000256" key="1">
    <source>
        <dbReference type="ARBA" id="ARBA00010923"/>
    </source>
</evidence>
<evidence type="ECO:0000256" key="3">
    <source>
        <dbReference type="ARBA" id="ARBA00023125"/>
    </source>
</evidence>
<dbReference type="SUPFAM" id="SSF116734">
    <property type="entry name" value="DNA methylase specificity domain"/>
    <property type="match status" value="1"/>
</dbReference>
<evidence type="ECO:0000313" key="6">
    <source>
        <dbReference type="Proteomes" id="UP000553059"/>
    </source>
</evidence>
<dbReference type="Proteomes" id="UP000553059">
    <property type="component" value="Unassembled WGS sequence"/>
</dbReference>
<dbReference type="Pfam" id="PF01420">
    <property type="entry name" value="Methylase_S"/>
    <property type="match status" value="1"/>
</dbReference>
<dbReference type="GO" id="GO:0009307">
    <property type="term" value="P:DNA restriction-modification system"/>
    <property type="evidence" value="ECO:0007669"/>
    <property type="project" value="UniProtKB-KW"/>
</dbReference>
<gene>
    <name evidence="5" type="ORF">GX523_18685</name>
</gene>
<accession>A0A7C6Z6Y0</accession>
<dbReference type="CDD" id="cd16961">
    <property type="entry name" value="RMtype1_S_TRD-CR_like"/>
    <property type="match status" value="1"/>
</dbReference>
<reference evidence="5 6" key="1">
    <citation type="journal article" date="2020" name="Biotechnol. Biofuels">
        <title>New insights from the biogas microbiome by comprehensive genome-resolved metagenomics of nearly 1600 species originating from multiple anaerobic digesters.</title>
        <authorList>
            <person name="Campanaro S."/>
            <person name="Treu L."/>
            <person name="Rodriguez-R L.M."/>
            <person name="Kovalovszki A."/>
            <person name="Ziels R.M."/>
            <person name="Maus I."/>
            <person name="Zhu X."/>
            <person name="Kougias P.G."/>
            <person name="Basile A."/>
            <person name="Luo G."/>
            <person name="Schluter A."/>
            <person name="Konstantinidis K.T."/>
            <person name="Angelidaki I."/>
        </authorList>
    </citation>
    <scope>NUCLEOTIDE SEQUENCE [LARGE SCALE GENOMIC DNA]</scope>
    <source>
        <strain evidence="5">AS05jafATM_4</strain>
    </source>
</reference>
<dbReference type="Gene3D" id="3.90.220.20">
    <property type="entry name" value="DNA methylase specificity domains"/>
    <property type="match status" value="1"/>
</dbReference>
<organism evidence="5 6">
    <name type="scientific">Desulfitobacterium dehalogenans</name>
    <dbReference type="NCBI Taxonomy" id="36854"/>
    <lineage>
        <taxon>Bacteria</taxon>
        <taxon>Bacillati</taxon>
        <taxon>Bacillota</taxon>
        <taxon>Clostridia</taxon>
        <taxon>Eubacteriales</taxon>
        <taxon>Desulfitobacteriaceae</taxon>
        <taxon>Desulfitobacterium</taxon>
    </lineage>
</organism>
<keyword evidence="2" id="KW-0680">Restriction system</keyword>
<comment type="caution">
    <text evidence="5">The sequence shown here is derived from an EMBL/GenBank/DDBJ whole genome shotgun (WGS) entry which is preliminary data.</text>
</comment>
<keyword evidence="3" id="KW-0238">DNA-binding</keyword>
<keyword evidence="5" id="KW-0540">Nuclease</keyword>
<protein>
    <submittedName>
        <fullName evidence="5">Restriction endonuclease subunit S</fullName>
    </submittedName>
</protein>